<dbReference type="KEGG" id="vra:106770420"/>
<feature type="domain" description="SWIM-type" evidence="6">
    <location>
        <begin position="37"/>
        <end position="69"/>
    </location>
</feature>
<evidence type="ECO:0000259" key="6">
    <source>
        <dbReference type="PROSITE" id="PS50966"/>
    </source>
</evidence>
<dbReference type="InterPro" id="IPR007527">
    <property type="entry name" value="Znf_SWIM"/>
</dbReference>
<protein>
    <submittedName>
        <fullName evidence="8">Uncharacterized protein LOC106770420</fullName>
    </submittedName>
</protein>
<feature type="compositionally biased region" description="Basic and acidic residues" evidence="5">
    <location>
        <begin position="132"/>
        <end position="145"/>
    </location>
</feature>
<accession>A0A3Q0FDT3</accession>
<reference evidence="7" key="1">
    <citation type="journal article" date="2014" name="Nat. Commun.">
        <title>Genome sequence of mungbean and insights into evolution within Vigna species.</title>
        <authorList>
            <person name="Kang Y.J."/>
            <person name="Kim S.K."/>
            <person name="Kim M.Y."/>
            <person name="Lestari P."/>
            <person name="Kim K.H."/>
            <person name="Ha B.K."/>
            <person name="Jun T.H."/>
            <person name="Hwang W.J."/>
            <person name="Lee T."/>
            <person name="Lee J."/>
            <person name="Shim S."/>
            <person name="Yoon M.Y."/>
            <person name="Jang Y.E."/>
            <person name="Han K.S."/>
            <person name="Taeprayoon P."/>
            <person name="Yoon N."/>
            <person name="Somta P."/>
            <person name="Tanya P."/>
            <person name="Kim K.S."/>
            <person name="Gwag J.G."/>
            <person name="Moon J.K."/>
            <person name="Lee Y.H."/>
            <person name="Park B.S."/>
            <person name="Bombarely A."/>
            <person name="Doyle J.J."/>
            <person name="Jackson S.A."/>
            <person name="Schafleitner R."/>
            <person name="Srinives P."/>
            <person name="Varshney R.K."/>
            <person name="Lee S.H."/>
        </authorList>
    </citation>
    <scope>NUCLEOTIDE SEQUENCE [LARGE SCALE GENOMIC DNA]</scope>
    <source>
        <strain evidence="7">cv. VC1973A</strain>
    </source>
</reference>
<gene>
    <name evidence="8" type="primary">LOC106770420</name>
</gene>
<evidence type="ECO:0000256" key="5">
    <source>
        <dbReference type="SAM" id="MobiDB-lite"/>
    </source>
</evidence>
<dbReference type="SMART" id="SM00575">
    <property type="entry name" value="ZnF_PMZ"/>
    <property type="match status" value="1"/>
</dbReference>
<dbReference type="Proteomes" id="UP000087766">
    <property type="component" value="Chromosome 8"/>
</dbReference>
<dbReference type="OrthoDB" id="1939383at2759"/>
<evidence type="ECO:0000313" key="7">
    <source>
        <dbReference type="Proteomes" id="UP000087766"/>
    </source>
</evidence>
<dbReference type="RefSeq" id="XP_022640522.1">
    <property type="nucleotide sequence ID" value="XM_022784801.1"/>
</dbReference>
<dbReference type="InterPro" id="IPR006564">
    <property type="entry name" value="Znf_PMZ"/>
</dbReference>
<reference evidence="8" key="2">
    <citation type="submission" date="2025-08" db="UniProtKB">
        <authorList>
            <consortium name="RefSeq"/>
        </authorList>
    </citation>
    <scope>IDENTIFICATION</scope>
    <source>
        <tissue evidence="8">Leaf</tissue>
    </source>
</reference>
<dbReference type="PANTHER" id="PTHR31973:SF187">
    <property type="entry name" value="MUTATOR TRANSPOSASE MUDRA PROTEIN"/>
    <property type="match status" value="1"/>
</dbReference>
<dbReference type="PANTHER" id="PTHR31973">
    <property type="entry name" value="POLYPROTEIN, PUTATIVE-RELATED"/>
    <property type="match status" value="1"/>
</dbReference>
<proteinExistence type="predicted"/>
<dbReference type="GO" id="GO:0008270">
    <property type="term" value="F:zinc ion binding"/>
    <property type="evidence" value="ECO:0007669"/>
    <property type="project" value="UniProtKB-KW"/>
</dbReference>
<keyword evidence="2 4" id="KW-0863">Zinc-finger</keyword>
<feature type="region of interest" description="Disordered" evidence="5">
    <location>
        <begin position="113"/>
        <end position="145"/>
    </location>
</feature>
<organism evidence="7 8">
    <name type="scientific">Vigna radiata var. radiata</name>
    <name type="common">Mung bean</name>
    <name type="synonym">Phaseolus aureus</name>
    <dbReference type="NCBI Taxonomy" id="3916"/>
    <lineage>
        <taxon>Eukaryota</taxon>
        <taxon>Viridiplantae</taxon>
        <taxon>Streptophyta</taxon>
        <taxon>Embryophyta</taxon>
        <taxon>Tracheophyta</taxon>
        <taxon>Spermatophyta</taxon>
        <taxon>Magnoliopsida</taxon>
        <taxon>eudicotyledons</taxon>
        <taxon>Gunneridae</taxon>
        <taxon>Pentapetalae</taxon>
        <taxon>rosids</taxon>
        <taxon>fabids</taxon>
        <taxon>Fabales</taxon>
        <taxon>Fabaceae</taxon>
        <taxon>Papilionoideae</taxon>
        <taxon>50 kb inversion clade</taxon>
        <taxon>NPAAA clade</taxon>
        <taxon>indigoferoid/millettioid clade</taxon>
        <taxon>Phaseoleae</taxon>
        <taxon>Vigna</taxon>
    </lineage>
</organism>
<sequence length="145" mass="17256">MALYQGSVCPKVLNRFQKWSSDQLFEVIHISQFKEQFVVNLDNKDCSCRRWLISGIPCTHAITAMKFLNLNAEEYIAHWFRKSAYEETYNNIIYPINGQHVWEITPYPDILTPKKRAMPGRPKKKRRLQPWELKKNDSELRKGER</sequence>
<evidence type="ECO:0000256" key="4">
    <source>
        <dbReference type="PROSITE-ProRule" id="PRU00325"/>
    </source>
</evidence>
<name>A0A3Q0FDT3_VIGRR</name>
<dbReference type="Pfam" id="PF04434">
    <property type="entry name" value="SWIM"/>
    <property type="match status" value="1"/>
</dbReference>
<dbReference type="STRING" id="3916.A0A3Q0FDT3"/>
<feature type="compositionally biased region" description="Basic residues" evidence="5">
    <location>
        <begin position="113"/>
        <end position="128"/>
    </location>
</feature>
<dbReference type="AlphaFoldDB" id="A0A3Q0FDT3"/>
<dbReference type="GeneID" id="106770420"/>
<evidence type="ECO:0000256" key="3">
    <source>
        <dbReference type="ARBA" id="ARBA00022833"/>
    </source>
</evidence>
<keyword evidence="7" id="KW-1185">Reference proteome</keyword>
<evidence type="ECO:0000256" key="1">
    <source>
        <dbReference type="ARBA" id="ARBA00022723"/>
    </source>
</evidence>
<evidence type="ECO:0000256" key="2">
    <source>
        <dbReference type="ARBA" id="ARBA00022771"/>
    </source>
</evidence>
<keyword evidence="3" id="KW-0862">Zinc</keyword>
<evidence type="ECO:0000313" key="8">
    <source>
        <dbReference type="RefSeq" id="XP_022640522.1"/>
    </source>
</evidence>
<keyword evidence="1" id="KW-0479">Metal-binding</keyword>
<dbReference type="PROSITE" id="PS50966">
    <property type="entry name" value="ZF_SWIM"/>
    <property type="match status" value="1"/>
</dbReference>